<proteinExistence type="predicted"/>
<evidence type="ECO:0000313" key="2">
    <source>
        <dbReference type="EMBL" id="CAF4688910.1"/>
    </source>
</evidence>
<feature type="non-terminal residue" evidence="1">
    <location>
        <position position="24"/>
    </location>
</feature>
<dbReference type="AlphaFoldDB" id="A0A816H4N4"/>
<reference evidence="1" key="1">
    <citation type="submission" date="2021-02" db="EMBL/GenBank/DDBJ databases">
        <authorList>
            <person name="Nowell W R."/>
        </authorList>
    </citation>
    <scope>NUCLEOTIDE SEQUENCE</scope>
</reference>
<name>A0A816H4N4_9BILA</name>
<sequence length="24" mass="2979">MVEQFREEYMNLIKLTDQKLLSSY</sequence>
<accession>A0A816H4N4</accession>
<protein>
    <submittedName>
        <fullName evidence="1">Uncharacterized protein</fullName>
    </submittedName>
</protein>
<dbReference type="Proteomes" id="UP000663829">
    <property type="component" value="Unassembled WGS sequence"/>
</dbReference>
<dbReference type="Proteomes" id="UP000681722">
    <property type="component" value="Unassembled WGS sequence"/>
</dbReference>
<dbReference type="EMBL" id="CAJOBC010157185">
    <property type="protein sequence ID" value="CAF4688910.1"/>
    <property type="molecule type" value="Genomic_DNA"/>
</dbReference>
<comment type="caution">
    <text evidence="1">The sequence shown here is derived from an EMBL/GenBank/DDBJ whole genome shotgun (WGS) entry which is preliminary data.</text>
</comment>
<evidence type="ECO:0000313" key="3">
    <source>
        <dbReference type="Proteomes" id="UP000663829"/>
    </source>
</evidence>
<dbReference type="EMBL" id="CAJNOQ010067550">
    <property type="protein sequence ID" value="CAF1682318.1"/>
    <property type="molecule type" value="Genomic_DNA"/>
</dbReference>
<keyword evidence="3" id="KW-1185">Reference proteome</keyword>
<gene>
    <name evidence="1" type="ORF">GPM918_LOCUS46632</name>
    <name evidence="2" type="ORF">SRO942_LOCUS51210</name>
</gene>
<organism evidence="1 3">
    <name type="scientific">Didymodactylos carnosus</name>
    <dbReference type="NCBI Taxonomy" id="1234261"/>
    <lineage>
        <taxon>Eukaryota</taxon>
        <taxon>Metazoa</taxon>
        <taxon>Spiralia</taxon>
        <taxon>Gnathifera</taxon>
        <taxon>Rotifera</taxon>
        <taxon>Eurotatoria</taxon>
        <taxon>Bdelloidea</taxon>
        <taxon>Philodinida</taxon>
        <taxon>Philodinidae</taxon>
        <taxon>Didymodactylos</taxon>
    </lineage>
</organism>
<evidence type="ECO:0000313" key="1">
    <source>
        <dbReference type="EMBL" id="CAF1682318.1"/>
    </source>
</evidence>